<feature type="compositionally biased region" description="Polar residues" evidence="1">
    <location>
        <begin position="415"/>
        <end position="428"/>
    </location>
</feature>
<feature type="region of interest" description="Disordered" evidence="1">
    <location>
        <begin position="372"/>
        <end position="428"/>
    </location>
</feature>
<feature type="compositionally biased region" description="Pro residues" evidence="1">
    <location>
        <begin position="394"/>
        <end position="405"/>
    </location>
</feature>
<evidence type="ECO:0008006" key="6">
    <source>
        <dbReference type="Google" id="ProtNLM"/>
    </source>
</evidence>
<organism evidence="4 5">
    <name type="scientific">Apodospora peruviana</name>
    <dbReference type="NCBI Taxonomy" id="516989"/>
    <lineage>
        <taxon>Eukaryota</taxon>
        <taxon>Fungi</taxon>
        <taxon>Dikarya</taxon>
        <taxon>Ascomycota</taxon>
        <taxon>Pezizomycotina</taxon>
        <taxon>Sordariomycetes</taxon>
        <taxon>Sordariomycetidae</taxon>
        <taxon>Sordariales</taxon>
        <taxon>Lasiosphaeriaceae</taxon>
        <taxon>Apodospora</taxon>
    </lineage>
</organism>
<name>A0AAE0ME36_9PEZI</name>
<evidence type="ECO:0000256" key="1">
    <source>
        <dbReference type="SAM" id="MobiDB-lite"/>
    </source>
</evidence>
<reference evidence="4" key="1">
    <citation type="journal article" date="2023" name="Mol. Phylogenet. Evol.">
        <title>Genome-scale phylogeny and comparative genomics of the fungal order Sordariales.</title>
        <authorList>
            <person name="Hensen N."/>
            <person name="Bonometti L."/>
            <person name="Westerberg I."/>
            <person name="Brannstrom I.O."/>
            <person name="Guillou S."/>
            <person name="Cros-Aarteil S."/>
            <person name="Calhoun S."/>
            <person name="Haridas S."/>
            <person name="Kuo A."/>
            <person name="Mondo S."/>
            <person name="Pangilinan J."/>
            <person name="Riley R."/>
            <person name="LaButti K."/>
            <person name="Andreopoulos B."/>
            <person name="Lipzen A."/>
            <person name="Chen C."/>
            <person name="Yan M."/>
            <person name="Daum C."/>
            <person name="Ng V."/>
            <person name="Clum A."/>
            <person name="Steindorff A."/>
            <person name="Ohm R.A."/>
            <person name="Martin F."/>
            <person name="Silar P."/>
            <person name="Natvig D.O."/>
            <person name="Lalanne C."/>
            <person name="Gautier V."/>
            <person name="Ament-Velasquez S.L."/>
            <person name="Kruys A."/>
            <person name="Hutchinson M.I."/>
            <person name="Powell A.J."/>
            <person name="Barry K."/>
            <person name="Miller A.N."/>
            <person name="Grigoriev I.V."/>
            <person name="Debuchy R."/>
            <person name="Gladieux P."/>
            <person name="Hiltunen Thoren M."/>
            <person name="Johannesson H."/>
        </authorList>
    </citation>
    <scope>NUCLEOTIDE SEQUENCE</scope>
    <source>
        <strain evidence="4">CBS 118394</strain>
    </source>
</reference>
<evidence type="ECO:0000313" key="5">
    <source>
        <dbReference type="Proteomes" id="UP001283341"/>
    </source>
</evidence>
<keyword evidence="3" id="KW-0732">Signal</keyword>
<gene>
    <name evidence="4" type="ORF">B0H66DRAFT_4382</name>
</gene>
<dbReference type="PANTHER" id="PTHR34883:SF8">
    <property type="entry name" value="EXTRACELLULAR SERINE-RICH PROTEIN (AFU_ORTHOLOGUE AFUA_6G00670)"/>
    <property type="match status" value="1"/>
</dbReference>
<feature type="chain" id="PRO_5042184948" description="Extracellular serine-rich protein" evidence="3">
    <location>
        <begin position="20"/>
        <end position="428"/>
    </location>
</feature>
<feature type="compositionally biased region" description="Polar residues" evidence="1">
    <location>
        <begin position="294"/>
        <end position="303"/>
    </location>
</feature>
<dbReference type="Gene3D" id="2.60.40.420">
    <property type="entry name" value="Cupredoxins - blue copper proteins"/>
    <property type="match status" value="1"/>
</dbReference>
<accession>A0AAE0ME36</accession>
<keyword evidence="2" id="KW-0472">Membrane</keyword>
<dbReference type="AlphaFoldDB" id="A0AAE0ME36"/>
<feature type="region of interest" description="Disordered" evidence="1">
    <location>
        <begin position="286"/>
        <end position="356"/>
    </location>
</feature>
<dbReference type="InterPro" id="IPR052953">
    <property type="entry name" value="Ser-rich/MCO-related"/>
</dbReference>
<proteinExistence type="predicted"/>
<dbReference type="Proteomes" id="UP001283341">
    <property type="component" value="Unassembled WGS sequence"/>
</dbReference>
<comment type="caution">
    <text evidence="4">The sequence shown here is derived from an EMBL/GenBank/DDBJ whole genome shotgun (WGS) entry which is preliminary data.</text>
</comment>
<dbReference type="SUPFAM" id="SSF49503">
    <property type="entry name" value="Cupredoxins"/>
    <property type="match status" value="1"/>
</dbReference>
<feature type="compositionally biased region" description="Polar residues" evidence="1">
    <location>
        <begin position="314"/>
        <end position="328"/>
    </location>
</feature>
<keyword evidence="2" id="KW-0812">Transmembrane</keyword>
<feature type="compositionally biased region" description="Low complexity" evidence="1">
    <location>
        <begin position="194"/>
        <end position="209"/>
    </location>
</feature>
<dbReference type="PANTHER" id="PTHR34883">
    <property type="entry name" value="SERINE-RICH PROTEIN, PUTATIVE-RELATED-RELATED"/>
    <property type="match status" value="1"/>
</dbReference>
<dbReference type="InterPro" id="IPR008972">
    <property type="entry name" value="Cupredoxin"/>
</dbReference>
<feature type="region of interest" description="Disordered" evidence="1">
    <location>
        <begin position="172"/>
        <end position="214"/>
    </location>
</feature>
<feature type="compositionally biased region" description="Polar residues" evidence="1">
    <location>
        <begin position="184"/>
        <end position="193"/>
    </location>
</feature>
<feature type="signal peptide" evidence="3">
    <location>
        <begin position="1"/>
        <end position="19"/>
    </location>
</feature>
<protein>
    <recommendedName>
        <fullName evidence="6">Extracellular serine-rich protein</fullName>
    </recommendedName>
</protein>
<reference evidence="4" key="2">
    <citation type="submission" date="2023-06" db="EMBL/GenBank/DDBJ databases">
        <authorList>
            <consortium name="Lawrence Berkeley National Laboratory"/>
            <person name="Haridas S."/>
            <person name="Hensen N."/>
            <person name="Bonometti L."/>
            <person name="Westerberg I."/>
            <person name="Brannstrom I.O."/>
            <person name="Guillou S."/>
            <person name="Cros-Aarteil S."/>
            <person name="Calhoun S."/>
            <person name="Kuo A."/>
            <person name="Mondo S."/>
            <person name="Pangilinan J."/>
            <person name="Riley R."/>
            <person name="Labutti K."/>
            <person name="Andreopoulos B."/>
            <person name="Lipzen A."/>
            <person name="Chen C."/>
            <person name="Yanf M."/>
            <person name="Daum C."/>
            <person name="Ng V."/>
            <person name="Clum A."/>
            <person name="Steindorff A."/>
            <person name="Ohm R."/>
            <person name="Martin F."/>
            <person name="Silar P."/>
            <person name="Natvig D."/>
            <person name="Lalanne C."/>
            <person name="Gautier V."/>
            <person name="Ament-Velasquez S.L."/>
            <person name="Kruys A."/>
            <person name="Hutchinson M.I."/>
            <person name="Powell A.J."/>
            <person name="Barry K."/>
            <person name="Miller A.N."/>
            <person name="Grigoriev I.V."/>
            <person name="Debuchy R."/>
            <person name="Gladieux P."/>
            <person name="Thoren M.H."/>
            <person name="Johannesson H."/>
        </authorList>
    </citation>
    <scope>NUCLEOTIDE SEQUENCE</scope>
    <source>
        <strain evidence="4">CBS 118394</strain>
    </source>
</reference>
<dbReference type="EMBL" id="JAUEDM010000001">
    <property type="protein sequence ID" value="KAK3328865.1"/>
    <property type="molecule type" value="Genomic_DNA"/>
</dbReference>
<feature type="region of interest" description="Disordered" evidence="1">
    <location>
        <begin position="24"/>
        <end position="44"/>
    </location>
</feature>
<sequence length="428" mass="45021">MFASYILGAVTALAVGAMGQSSATVTQGGSSSSTSSATSSASSGPATHLVAVGAEGFKFSPSETEANPGDIVRFTFYPGGHSVVRSDFKHACIPYEYAGLHRTGFYSGTESPQVVSNDLPTFDVKINDTDPIFYYCVAPGSCDEHHMIGVINPSKTETFAIQMQFAQNATFQLAPGDPWPSETAGEQPTETAGSDTANNTASPTATADPQSSGTHLSAGAIAGIAIGGAAVIILAAALIYLCGRRGGFDKAYRKSVQPYVGAASPHPSQGPMAEHQQQYVAGGIPAGAGMPKSPGQTSFSTYSVPPGEHDPYRSMTTSPQNPYFNNGHTPPPQMQQGMQQGYPSYQSTISSHQGVHSPLMGELAGQQQNYQPMHEQHQYQAPVELPTSVGSPIQPQPGSPPPQYPQQPDRRDSWTMGSEGQFVQGNKR</sequence>
<feature type="transmembrane region" description="Helical" evidence="2">
    <location>
        <begin position="220"/>
        <end position="243"/>
    </location>
</feature>
<keyword evidence="2" id="KW-1133">Transmembrane helix</keyword>
<keyword evidence="5" id="KW-1185">Reference proteome</keyword>
<evidence type="ECO:0000313" key="4">
    <source>
        <dbReference type="EMBL" id="KAK3328865.1"/>
    </source>
</evidence>
<evidence type="ECO:0000256" key="2">
    <source>
        <dbReference type="SAM" id="Phobius"/>
    </source>
</evidence>
<feature type="compositionally biased region" description="Low complexity" evidence="1">
    <location>
        <begin position="334"/>
        <end position="347"/>
    </location>
</feature>
<evidence type="ECO:0000256" key="3">
    <source>
        <dbReference type="SAM" id="SignalP"/>
    </source>
</evidence>